<feature type="region of interest" description="Disordered" evidence="3">
    <location>
        <begin position="1473"/>
        <end position="1494"/>
    </location>
</feature>
<sequence length="1789" mass="207708">MADSNELYDTSIQELSDGVISDTDETNGEQESSSQEETDLDAIPASLLSYFETSKSRAAVCEKLILEEVEDFTASHHTEDMMNLPNKLDKDMMKLNGQAICDTDKENNTNLLPAPTETEAHFFHNVSVCPNNKDETGTDEYMDGERHLAFEVRTLESSLNGEESSEYKAEREKRHLEEMKWEEQKKQTEKDFQKELRKIMEAEKLHQKEFELMEKRAHEKLEQEFLLQQELISNLQRRVEEERRMREEEQKRMKDEEDKRKREEKKIKIEAERKRMEDEMRKKEDERKMEELKLKKEKRKNEEEKKRRIEREEKRKREEERNRMDFEKKKLEDEMRMMKEKEERENKEEVERIKKEEEEKGQREEEREVIEEARKEMEKEERNMEEDISLKKEEDRKKEEDNMRIEEEGRVIKESEVRKKQEEMRKKKVEEETDDRRKMVQMEEEDRKKREVEEKEEARENERKMMEEVKEVVRKQEEEKRKMKEELRPIEEDEKRKTKEKKWRRRQKEEMRQKDEEEDRKKKEEHNMRIEEVGRIIKESEVRKKKDEEADDGKKMAQMEEEDRKKREVEEKEDAMEKKEERENRKMEEELIEEDKRRKKEDERKTKEEERMRWQEKDTRRQKEEEEDKISEEMRLKEDKEGYERYDVECRKMGHESKTKDKEKKRKEERKNVEAKKEQNGEEGAEVNQKTEDEMRLKDKEESKKRMVQEKEVRVTRANELQEKTERNSTIGQNENYYIDKAGNSLASLLEDSPTQTSSSPGSLHNESTVCPTSTNAIPHNMTSIDKTVDCKNQAPRPSTVNLSLPVCLPEHTEQKRLSWMKDCIPWSKLSLQNRRKQRGSVRSQRWPRRVPEACSLPPLCPDSLLQSTGWKSLQQVTTVTLEDLPCCSLSTLALCTQLQSLSLRRCGLKSLEGINQLPQLCYIDVQENDISYVDCENMTSLRVLQLGHNNLTSIHGLTGAENLDVLDLSHNSLTRIAGLESVRRLQRLSVDHNQLISTKGLRDVYTLLHLNCSHNHLASVEGLENSALLNTLDLRANSFTEPPSLNNQVLLRELHLDDNSISSLQGLIACWLPLMQHLSVAQNRITQLPSMSDFVSLANLDVRFNCVSELQNVCESLKECQFLQKVHLTGNPVEQESGWRSTLQKSVPGLRGIDDQEIDSFLSPPAVQQVSLASGSFLTFCQDQLQQTHDLQQKHNRELSDASSSLDAVKTSCRYFTEALQLAMDQRFDHEYGDTTVADKHRAAGRTIAEETLDIDSTNVEKHAERPEMESTGKVPPIIPKRGNIRCSSWTFDKKSAAESRHDTFDNVTAGPKTGPTVSKANSGSVHSLATKGRTISANSEMAPVSKHQNLDLQNTAAVVIQQLWRKYRQKCGNISSPSTAEKGGGRGEDGRKPESGPSYINRSVVGQDYAATVIQAFWRGFTLRRRLASALAAVSVGDTREDDTFEEVDLDEFVFDEAALEKHWALPLSEDSPPRRYPVSEQPPSLKPPGAYSESQYILPPPLVWRSKHAWVAGDQVDSAGQRVSPVSSSRSRSPASASVVSGLTKRSEMILEEWGFTQSHTALLMLKRAQKMKSKKQQQKECRNPAVRPDLFRNCSYQLGPVEAWNRQAQHNRNYIKVREAELVLHPAEREQVKQERAQQWLHTQPAHSDRDSESVHFLPEINSDILNGGRVQLVKSHCHFGAVCLGPRTILMLVRSLKSETAGGPRIHTTSTSRQWIVGQQQFSCPALRREQLSPQKLFGSCKSRDSFSQASHVCSVKKGAHLIPRQPCPVERRLGRGQEEGQSV</sequence>
<reference evidence="4" key="1">
    <citation type="submission" date="2025-08" db="UniProtKB">
        <authorList>
            <consortium name="Ensembl"/>
        </authorList>
    </citation>
    <scope>IDENTIFICATION</scope>
</reference>
<dbReference type="CDD" id="cd23767">
    <property type="entry name" value="IQCD"/>
    <property type="match status" value="1"/>
</dbReference>
<feature type="region of interest" description="Disordered" evidence="3">
    <location>
        <begin position="1376"/>
        <end position="1403"/>
    </location>
</feature>
<dbReference type="Pfam" id="PF00612">
    <property type="entry name" value="IQ"/>
    <property type="match status" value="1"/>
</dbReference>
<keyword evidence="2" id="KW-0677">Repeat</keyword>
<dbReference type="PANTHER" id="PTHR46652:SF7">
    <property type="entry name" value="LEUCINE-RICH REPEAT AND IQ DOMAIN-CONTAINING PROTEIN 1"/>
    <property type="match status" value="1"/>
</dbReference>
<dbReference type="Pfam" id="PF13855">
    <property type="entry name" value="LRR_8"/>
    <property type="match status" value="1"/>
</dbReference>
<organism evidence="4 5">
    <name type="scientific">Dicentrarchus labrax</name>
    <name type="common">European seabass</name>
    <name type="synonym">Morone labrax</name>
    <dbReference type="NCBI Taxonomy" id="13489"/>
    <lineage>
        <taxon>Eukaryota</taxon>
        <taxon>Metazoa</taxon>
        <taxon>Chordata</taxon>
        <taxon>Craniata</taxon>
        <taxon>Vertebrata</taxon>
        <taxon>Euteleostomi</taxon>
        <taxon>Actinopterygii</taxon>
        <taxon>Neopterygii</taxon>
        <taxon>Teleostei</taxon>
        <taxon>Neoteleostei</taxon>
        <taxon>Acanthomorphata</taxon>
        <taxon>Eupercaria</taxon>
        <taxon>Moronidae</taxon>
        <taxon>Dicentrarchus</taxon>
    </lineage>
</organism>
<name>A0A8P4K638_DICLA</name>
<evidence type="ECO:0000313" key="4">
    <source>
        <dbReference type="Ensembl" id="ENSDLAP00005065946.1"/>
    </source>
</evidence>
<dbReference type="Proteomes" id="UP000694389">
    <property type="component" value="Unassembled WGS sequence"/>
</dbReference>
<dbReference type="SMART" id="SM00365">
    <property type="entry name" value="LRR_SD22"/>
    <property type="match status" value="4"/>
</dbReference>
<feature type="compositionally biased region" description="Basic and acidic residues" evidence="3">
    <location>
        <begin position="507"/>
        <end position="624"/>
    </location>
</feature>
<dbReference type="PROSITE" id="PS51450">
    <property type="entry name" value="LRR"/>
    <property type="match status" value="4"/>
</dbReference>
<dbReference type="InterPro" id="IPR032675">
    <property type="entry name" value="LRR_dom_sf"/>
</dbReference>
<dbReference type="InterPro" id="IPR001611">
    <property type="entry name" value="Leu-rich_rpt"/>
</dbReference>
<feature type="compositionally biased region" description="Low complexity" evidence="3">
    <location>
        <begin position="1525"/>
        <end position="1542"/>
    </location>
</feature>
<dbReference type="InterPro" id="IPR050836">
    <property type="entry name" value="SDS22/Internalin_LRR"/>
</dbReference>
<feature type="compositionally biased region" description="Basic and acidic residues" evidence="3">
    <location>
        <begin position="669"/>
        <end position="680"/>
    </location>
</feature>
<feature type="compositionally biased region" description="Basic and acidic residues" evidence="3">
    <location>
        <begin position="237"/>
        <end position="382"/>
    </location>
</feature>
<evidence type="ECO:0000313" key="5">
    <source>
        <dbReference type="Proteomes" id="UP000694389"/>
    </source>
</evidence>
<reference evidence="4" key="2">
    <citation type="submission" date="2025-09" db="UniProtKB">
        <authorList>
            <consortium name="Ensembl"/>
        </authorList>
    </citation>
    <scope>IDENTIFICATION</scope>
</reference>
<feature type="region of interest" description="Disordered" evidence="3">
    <location>
        <begin position="236"/>
        <end position="717"/>
    </location>
</feature>
<protein>
    <recommendedName>
        <fullName evidence="6">Leucine-rich repeat and IQ domain-containing protein 1</fullName>
    </recommendedName>
</protein>
<accession>A0A8P4K638</accession>
<gene>
    <name evidence="4" type="primary">lrriq1</name>
</gene>
<dbReference type="SUPFAM" id="SSF52058">
    <property type="entry name" value="L domain-like"/>
    <property type="match status" value="1"/>
</dbReference>
<feature type="compositionally biased region" description="Basic and acidic residues" evidence="3">
    <location>
        <begin position="689"/>
        <end position="717"/>
    </location>
</feature>
<feature type="region of interest" description="Disordered" evidence="3">
    <location>
        <begin position="1"/>
        <end position="41"/>
    </location>
</feature>
<dbReference type="PROSITE" id="PS50096">
    <property type="entry name" value="IQ"/>
    <property type="match status" value="1"/>
</dbReference>
<dbReference type="GeneTree" id="ENSGT00940000163898"/>
<feature type="compositionally biased region" description="Acidic residues" evidence="3">
    <location>
        <begin position="22"/>
        <end position="40"/>
    </location>
</feature>
<dbReference type="InterPro" id="IPR003591">
    <property type="entry name" value="Leu-rich_rpt_typical-subtyp"/>
</dbReference>
<dbReference type="SMART" id="SM00369">
    <property type="entry name" value="LRR_TYP"/>
    <property type="match status" value="4"/>
</dbReference>
<dbReference type="PANTHER" id="PTHR46652">
    <property type="entry name" value="LEUCINE-RICH REPEAT AND IQ DOMAIN-CONTAINING PROTEIN 1-RELATED"/>
    <property type="match status" value="1"/>
</dbReference>
<dbReference type="Gene3D" id="3.80.10.10">
    <property type="entry name" value="Ribonuclease Inhibitor"/>
    <property type="match status" value="2"/>
</dbReference>
<feature type="region of interest" description="Disordered" evidence="3">
    <location>
        <begin position="1521"/>
        <end position="1542"/>
    </location>
</feature>
<proteinExistence type="predicted"/>
<keyword evidence="1" id="KW-0433">Leucine-rich repeat</keyword>
<evidence type="ECO:0000256" key="2">
    <source>
        <dbReference type="ARBA" id="ARBA00022737"/>
    </source>
</evidence>
<evidence type="ECO:0000256" key="1">
    <source>
        <dbReference type="ARBA" id="ARBA00022614"/>
    </source>
</evidence>
<dbReference type="Ensembl" id="ENSDLAT00005085139.1">
    <property type="protein sequence ID" value="ENSDLAP00005065946.1"/>
    <property type="gene ID" value="ENSDLAG00005019934.2"/>
</dbReference>
<keyword evidence="5" id="KW-1185">Reference proteome</keyword>
<dbReference type="InterPro" id="IPR000048">
    <property type="entry name" value="IQ_motif_EF-hand-BS"/>
</dbReference>
<feature type="compositionally biased region" description="Basic and acidic residues" evidence="3">
    <location>
        <begin position="1385"/>
        <end position="1396"/>
    </location>
</feature>
<feature type="compositionally biased region" description="Polar residues" evidence="3">
    <location>
        <begin position="1317"/>
        <end position="1326"/>
    </location>
</feature>
<feature type="region of interest" description="Disordered" evidence="3">
    <location>
        <begin position="1306"/>
        <end position="1326"/>
    </location>
</feature>
<feature type="compositionally biased region" description="Basic and acidic residues" evidence="3">
    <location>
        <begin position="388"/>
        <end position="497"/>
    </location>
</feature>
<feature type="compositionally biased region" description="Basic and acidic residues" evidence="3">
    <location>
        <begin position="631"/>
        <end position="662"/>
    </location>
</feature>
<dbReference type="Gene3D" id="1.20.5.190">
    <property type="match status" value="1"/>
</dbReference>
<evidence type="ECO:0008006" key="6">
    <source>
        <dbReference type="Google" id="ProtNLM"/>
    </source>
</evidence>
<evidence type="ECO:0000256" key="3">
    <source>
        <dbReference type="SAM" id="MobiDB-lite"/>
    </source>
</evidence>